<evidence type="ECO:0000256" key="1">
    <source>
        <dbReference type="SAM" id="MobiDB-lite"/>
    </source>
</evidence>
<organism evidence="2">
    <name type="scientific">Mycobacterium leprae</name>
    <dbReference type="NCBI Taxonomy" id="1769"/>
    <lineage>
        <taxon>Bacteria</taxon>
        <taxon>Bacillati</taxon>
        <taxon>Actinomycetota</taxon>
        <taxon>Actinomycetes</taxon>
        <taxon>Mycobacteriales</taxon>
        <taxon>Mycobacteriaceae</taxon>
        <taxon>Mycobacterium</taxon>
    </lineage>
</organism>
<feature type="region of interest" description="Disordered" evidence="1">
    <location>
        <begin position="166"/>
        <end position="192"/>
    </location>
</feature>
<reference evidence="2" key="1">
    <citation type="journal article" date="1993" name="Mol. Microbiol.">
        <title>Use of an ordered cosmid library to deduce the genomic organization of Mycobacterium leprae.</title>
        <authorList>
            <person name="Eiglmeier K."/>
            <person name="Honore N."/>
            <person name="Woods S.A."/>
            <person name="Caudron B."/>
            <person name="Cole S.T."/>
        </authorList>
    </citation>
    <scope>NUCLEOTIDE SEQUENCE</scope>
    <source>
        <strain evidence="2">TN</strain>
    </source>
</reference>
<evidence type="ECO:0000313" key="2">
    <source>
        <dbReference type="EMBL" id="CAA74133.1"/>
    </source>
</evidence>
<protein>
    <submittedName>
        <fullName evidence="2">B1306.03 protein</fullName>
    </submittedName>
</protein>
<feature type="compositionally biased region" description="Basic and acidic residues" evidence="1">
    <location>
        <begin position="166"/>
        <end position="177"/>
    </location>
</feature>
<reference evidence="2" key="2">
    <citation type="submission" date="1997-06" db="EMBL/GenBank/DDBJ databases">
        <authorList>
            <person name="Cole S.T."/>
        </authorList>
    </citation>
    <scope>NUCLEOTIDE SEQUENCE</scope>
    <source>
        <strain evidence="2">TN</strain>
    </source>
</reference>
<dbReference type="EMBL" id="Y13803">
    <property type="protein sequence ID" value="CAA74133.1"/>
    <property type="molecule type" value="Genomic_DNA"/>
</dbReference>
<gene>
    <name evidence="2" type="primary">B1306.03</name>
</gene>
<proteinExistence type="predicted"/>
<dbReference type="AlphaFoldDB" id="O07135"/>
<name>O07135_MYCLR</name>
<accession>O07135</accession>
<sequence length="192" mass="21578">MRFQHLPDQLVNRFKESLAGASGILFLHQEGQVSWAKTNTTCSRPRCCWCTYTLAKGSASASLIYPVKVGRCDRALQFASPMQFARRHLRSHRGAVREVRSCVGLDRLDGRDCVERREFIDGWAGLHENSSLAALWPAGTLSFQASYSHKVIYLVLPGGELVRHNEQTQRAGPDKLQLRPSRRGRAGVLKPY</sequence>